<dbReference type="EMBL" id="CP056065">
    <property type="protein sequence ID" value="UVC54091.1"/>
    <property type="molecule type" value="Genomic_DNA"/>
</dbReference>
<proteinExistence type="predicted"/>
<evidence type="ECO:0000313" key="2">
    <source>
        <dbReference type="EMBL" id="UVC54091.1"/>
    </source>
</evidence>
<keyword evidence="1" id="KW-0472">Membrane</keyword>
<reference evidence="2" key="1">
    <citation type="submission" date="2022-07" db="EMBL/GenBank/DDBJ databases">
        <title>Evaluation of T. orientalis genome assembly methods using nanopore sequencing and analysis of variation between genomes.</title>
        <authorList>
            <person name="Yam J."/>
            <person name="Micallef M.L."/>
            <person name="Liu M."/>
            <person name="Djordjevic S.P."/>
            <person name="Bogema D.R."/>
            <person name="Jenkins C."/>
        </authorList>
    </citation>
    <scope>NUCLEOTIDE SEQUENCE</scope>
    <source>
        <strain evidence="2">Fish Creek</strain>
    </source>
</reference>
<accession>A0A976SK79</accession>
<dbReference type="AlphaFoldDB" id="A0A976SK79"/>
<dbReference type="Proteomes" id="UP000244803">
    <property type="component" value="Chromosome 1"/>
</dbReference>
<gene>
    <name evidence="2" type="ORF">MACJ_003423</name>
</gene>
<keyword evidence="1" id="KW-0812">Transmembrane</keyword>
<protein>
    <submittedName>
        <fullName evidence="2">Uncharacterized protein</fullName>
    </submittedName>
</protein>
<name>A0A976SK79_THEOR</name>
<keyword evidence="1" id="KW-1133">Transmembrane helix</keyword>
<evidence type="ECO:0000313" key="3">
    <source>
        <dbReference type="Proteomes" id="UP000244803"/>
    </source>
</evidence>
<evidence type="ECO:0000256" key="1">
    <source>
        <dbReference type="SAM" id="Phobius"/>
    </source>
</evidence>
<organism evidence="2 3">
    <name type="scientific">Theileria orientalis</name>
    <dbReference type="NCBI Taxonomy" id="68886"/>
    <lineage>
        <taxon>Eukaryota</taxon>
        <taxon>Sar</taxon>
        <taxon>Alveolata</taxon>
        <taxon>Apicomplexa</taxon>
        <taxon>Aconoidasida</taxon>
        <taxon>Piroplasmida</taxon>
        <taxon>Theileriidae</taxon>
        <taxon>Theileria</taxon>
    </lineage>
</organism>
<feature type="transmembrane region" description="Helical" evidence="1">
    <location>
        <begin position="17"/>
        <end position="35"/>
    </location>
</feature>
<sequence>MAEAKESSVTFQRVRNATAIAAGYLVFSAAVWSFFTSPRKHECHYSNYKRLSLYFGDWTRIKSDCVYLNSKKELDRLLVLSRIANCSIPEEYATGVNDEGLIECIDYVRNCKFIYIGNLANFTPRDDLKSLIVPLDLLHNNAVNCDTTPIKSLANLLEGIEGVDKVVLCTNDNETWITHHKLLKYQ</sequence>